<gene>
    <name evidence="1" type="ORF">D3877_20360</name>
</gene>
<name>A0A418VRS4_9PROT</name>
<dbReference type="AlphaFoldDB" id="A0A418VRS4"/>
<dbReference type="InterPro" id="IPR007375">
    <property type="entry name" value="SoxG"/>
</dbReference>
<comment type="caution">
    <text evidence="1">The sequence shown here is derived from an EMBL/GenBank/DDBJ whole genome shotgun (WGS) entry which is preliminary data.</text>
</comment>
<dbReference type="Proteomes" id="UP000283458">
    <property type="component" value="Unassembled WGS sequence"/>
</dbReference>
<organism evidence="1 2">
    <name type="scientific">Azospirillum cavernae</name>
    <dbReference type="NCBI Taxonomy" id="2320860"/>
    <lineage>
        <taxon>Bacteria</taxon>
        <taxon>Pseudomonadati</taxon>
        <taxon>Pseudomonadota</taxon>
        <taxon>Alphaproteobacteria</taxon>
        <taxon>Rhodospirillales</taxon>
        <taxon>Azospirillaceae</taxon>
        <taxon>Azospirillum</taxon>
    </lineage>
</organism>
<dbReference type="SUPFAM" id="SSF103025">
    <property type="entry name" value="Folate-binding domain"/>
    <property type="match status" value="1"/>
</dbReference>
<evidence type="ECO:0000313" key="2">
    <source>
        <dbReference type="Proteomes" id="UP000283458"/>
    </source>
</evidence>
<sequence>MRRSPTRMWPAPSSSRFSTIPRECASMANAVDLPRVGAVARFASAFAVPPDRAGGALTLVEMIPPGQINLRCDGHDPRAARAVGGVLQGLLPVNANTVQSAADVTVLWLGPDEWLILTAPGQEGAVMAQLREALTGLHAAVTDVTGNRALLRLSGPSARETLQKGCTLDLHPRGFRPGQCAQTVLARAGIILHQRDDAPTYDILPRRSFAEYVWLWLSDAMAEYNGRAISG</sequence>
<dbReference type="Pfam" id="PF04268">
    <property type="entry name" value="SoxG"/>
    <property type="match status" value="1"/>
</dbReference>
<accession>A0A418VRS4</accession>
<dbReference type="EMBL" id="QYUL01000003">
    <property type="protein sequence ID" value="RJF79180.1"/>
    <property type="molecule type" value="Genomic_DNA"/>
</dbReference>
<dbReference type="InterPro" id="IPR027266">
    <property type="entry name" value="TrmE/GcvT-like"/>
</dbReference>
<proteinExistence type="predicted"/>
<dbReference type="Gene3D" id="3.30.1360.120">
    <property type="entry name" value="Probable tRNA modification gtpase trme, domain 1"/>
    <property type="match status" value="1"/>
</dbReference>
<reference evidence="1 2" key="1">
    <citation type="submission" date="2018-09" db="EMBL/GenBank/DDBJ databases">
        <authorList>
            <person name="Zhu H."/>
        </authorList>
    </citation>
    <scope>NUCLEOTIDE SEQUENCE [LARGE SCALE GENOMIC DNA]</scope>
    <source>
        <strain evidence="1 2">K2W22B-5</strain>
    </source>
</reference>
<keyword evidence="2" id="KW-1185">Reference proteome</keyword>
<evidence type="ECO:0000313" key="1">
    <source>
        <dbReference type="EMBL" id="RJF79180.1"/>
    </source>
</evidence>
<protein>
    <submittedName>
        <fullName evidence="1">Sarcosine oxidase subunit gamma</fullName>
    </submittedName>
</protein>
<dbReference type="Gene3D" id="3.30.70.1520">
    <property type="entry name" value="Heterotetrameric sarcosine oxidase"/>
    <property type="match status" value="1"/>
</dbReference>